<feature type="transmembrane region" description="Helical" evidence="14">
    <location>
        <begin position="156"/>
        <end position="178"/>
    </location>
</feature>
<evidence type="ECO:0000256" key="10">
    <source>
        <dbReference type="ARBA" id="ARBA00023180"/>
    </source>
</evidence>
<dbReference type="AlphaFoldDB" id="A0A8K0K2L1"/>
<feature type="transmembrane region" description="Helical" evidence="14">
    <location>
        <begin position="445"/>
        <end position="463"/>
    </location>
</feature>
<dbReference type="GO" id="GO:0006814">
    <property type="term" value="P:sodium ion transport"/>
    <property type="evidence" value="ECO:0007669"/>
    <property type="project" value="UniProtKB-KW"/>
</dbReference>
<keyword evidence="7" id="KW-0915">Sodium</keyword>
<feature type="transmembrane region" description="Helical" evidence="14">
    <location>
        <begin position="190"/>
        <end position="209"/>
    </location>
</feature>
<evidence type="ECO:0000256" key="13">
    <source>
        <dbReference type="RuleBase" id="RU362091"/>
    </source>
</evidence>
<dbReference type="GO" id="GO:0015075">
    <property type="term" value="F:monoatomic ion transmembrane transporter activity"/>
    <property type="evidence" value="ECO:0007669"/>
    <property type="project" value="UniProtKB-ARBA"/>
</dbReference>
<organism evidence="15 16">
    <name type="scientific">Ladona fulva</name>
    <name type="common">Scarce chaser dragonfly</name>
    <name type="synonym">Libellula fulva</name>
    <dbReference type="NCBI Taxonomy" id="123851"/>
    <lineage>
        <taxon>Eukaryota</taxon>
        <taxon>Metazoa</taxon>
        <taxon>Ecdysozoa</taxon>
        <taxon>Arthropoda</taxon>
        <taxon>Hexapoda</taxon>
        <taxon>Insecta</taxon>
        <taxon>Pterygota</taxon>
        <taxon>Palaeoptera</taxon>
        <taxon>Odonata</taxon>
        <taxon>Epiprocta</taxon>
        <taxon>Anisoptera</taxon>
        <taxon>Libelluloidea</taxon>
        <taxon>Libellulidae</taxon>
        <taxon>Ladona</taxon>
    </lineage>
</organism>
<evidence type="ECO:0000256" key="1">
    <source>
        <dbReference type="ARBA" id="ARBA00004651"/>
    </source>
</evidence>
<dbReference type="CDD" id="cd11492">
    <property type="entry name" value="SLC5sbd_NIS-SMVT"/>
    <property type="match status" value="1"/>
</dbReference>
<feature type="transmembrane region" description="Helical" evidence="14">
    <location>
        <begin position="322"/>
        <end position="346"/>
    </location>
</feature>
<dbReference type="NCBIfam" id="TIGR00813">
    <property type="entry name" value="sss"/>
    <property type="match status" value="1"/>
</dbReference>
<accession>A0A8K0K2L1</accession>
<gene>
    <name evidence="15" type="ORF">J437_LFUL001706</name>
</gene>
<evidence type="ECO:0000313" key="15">
    <source>
        <dbReference type="EMBL" id="KAG8227162.1"/>
    </source>
</evidence>
<dbReference type="PANTHER" id="PTHR42985:SF40">
    <property type="entry name" value="LD47995P-RELATED"/>
    <property type="match status" value="1"/>
</dbReference>
<dbReference type="InterPro" id="IPR001734">
    <property type="entry name" value="Na/solute_symporter"/>
</dbReference>
<dbReference type="GO" id="GO:0015293">
    <property type="term" value="F:symporter activity"/>
    <property type="evidence" value="ECO:0007669"/>
    <property type="project" value="TreeGrafter"/>
</dbReference>
<feature type="transmembrane region" description="Helical" evidence="14">
    <location>
        <begin position="388"/>
        <end position="408"/>
    </location>
</feature>
<dbReference type="InterPro" id="IPR038377">
    <property type="entry name" value="Na/Glc_symporter_sf"/>
</dbReference>
<feature type="transmembrane region" description="Helical" evidence="14">
    <location>
        <begin position="129"/>
        <end position="150"/>
    </location>
</feature>
<dbReference type="GO" id="GO:0005886">
    <property type="term" value="C:plasma membrane"/>
    <property type="evidence" value="ECO:0007669"/>
    <property type="project" value="UniProtKB-SubCell"/>
</dbReference>
<evidence type="ECO:0000256" key="8">
    <source>
        <dbReference type="ARBA" id="ARBA00023065"/>
    </source>
</evidence>
<feature type="transmembrane region" description="Helical" evidence="14">
    <location>
        <begin position="241"/>
        <end position="259"/>
    </location>
</feature>
<comment type="catalytic activity">
    <reaction evidence="12">
        <text>iodide(out) + 2 Na(+)(out) = iodide(in) + 2 Na(+)(in)</text>
        <dbReference type="Rhea" id="RHEA:71207"/>
        <dbReference type="ChEBI" id="CHEBI:16382"/>
        <dbReference type="ChEBI" id="CHEBI:29101"/>
    </reaction>
</comment>
<comment type="caution">
    <text evidence="15">The sequence shown here is derived from an EMBL/GenBank/DDBJ whole genome shotgun (WGS) entry which is preliminary data.</text>
</comment>
<feature type="transmembrane region" description="Helical" evidence="14">
    <location>
        <begin position="15"/>
        <end position="34"/>
    </location>
</feature>
<evidence type="ECO:0000313" key="16">
    <source>
        <dbReference type="Proteomes" id="UP000792457"/>
    </source>
</evidence>
<keyword evidence="11" id="KW-0739">Sodium transport</keyword>
<evidence type="ECO:0000256" key="7">
    <source>
        <dbReference type="ARBA" id="ARBA00023053"/>
    </source>
</evidence>
<evidence type="ECO:0000256" key="11">
    <source>
        <dbReference type="ARBA" id="ARBA00023201"/>
    </source>
</evidence>
<dbReference type="Proteomes" id="UP000792457">
    <property type="component" value="Unassembled WGS sequence"/>
</dbReference>
<name>A0A8K0K2L1_LADFU</name>
<evidence type="ECO:0000256" key="3">
    <source>
        <dbReference type="ARBA" id="ARBA00022448"/>
    </source>
</evidence>
<reference evidence="15" key="1">
    <citation type="submission" date="2013-04" db="EMBL/GenBank/DDBJ databases">
        <authorList>
            <person name="Qu J."/>
            <person name="Murali S.C."/>
            <person name="Bandaranaike D."/>
            <person name="Bellair M."/>
            <person name="Blankenburg K."/>
            <person name="Chao H."/>
            <person name="Dinh H."/>
            <person name="Doddapaneni H."/>
            <person name="Downs B."/>
            <person name="Dugan-Rocha S."/>
            <person name="Elkadiri S."/>
            <person name="Gnanaolivu R.D."/>
            <person name="Hernandez B."/>
            <person name="Javaid M."/>
            <person name="Jayaseelan J.C."/>
            <person name="Lee S."/>
            <person name="Li M."/>
            <person name="Ming W."/>
            <person name="Munidasa M."/>
            <person name="Muniz J."/>
            <person name="Nguyen L."/>
            <person name="Ongeri F."/>
            <person name="Osuji N."/>
            <person name="Pu L.-L."/>
            <person name="Puazo M."/>
            <person name="Qu C."/>
            <person name="Quiroz J."/>
            <person name="Raj R."/>
            <person name="Weissenberger G."/>
            <person name="Xin Y."/>
            <person name="Zou X."/>
            <person name="Han Y."/>
            <person name="Richards S."/>
            <person name="Worley K."/>
            <person name="Muzny D."/>
            <person name="Gibbs R."/>
        </authorList>
    </citation>
    <scope>NUCLEOTIDE SEQUENCE</scope>
    <source>
        <strain evidence="15">Sampled in the wild</strain>
    </source>
</reference>
<dbReference type="OrthoDB" id="6132759at2759"/>
<dbReference type="PROSITE" id="PS00456">
    <property type="entry name" value="NA_SOLUT_SYMP_1"/>
    <property type="match status" value="1"/>
</dbReference>
<comment type="subcellular location">
    <subcellularLocation>
        <location evidence="1">Cell membrane</location>
        <topology evidence="1">Multi-pass membrane protein</topology>
    </subcellularLocation>
</comment>
<keyword evidence="16" id="KW-1185">Reference proteome</keyword>
<feature type="transmembrane region" description="Helical" evidence="14">
    <location>
        <begin position="54"/>
        <end position="74"/>
    </location>
</feature>
<dbReference type="EMBL" id="KZ308312">
    <property type="protein sequence ID" value="KAG8227162.1"/>
    <property type="molecule type" value="Genomic_DNA"/>
</dbReference>
<evidence type="ECO:0000256" key="5">
    <source>
        <dbReference type="ARBA" id="ARBA00022692"/>
    </source>
</evidence>
<comment type="similarity">
    <text evidence="2 13">Belongs to the sodium:solute symporter (SSF) (TC 2.A.21) family.</text>
</comment>
<dbReference type="InterPro" id="IPR018212">
    <property type="entry name" value="Na/solute_symporter_CS"/>
</dbReference>
<dbReference type="GO" id="GO:0098660">
    <property type="term" value="P:inorganic ion transmembrane transport"/>
    <property type="evidence" value="ECO:0007669"/>
    <property type="project" value="UniProtKB-ARBA"/>
</dbReference>
<keyword evidence="8" id="KW-0406">Ion transport</keyword>
<keyword evidence="10" id="KW-0325">Glycoprotein</keyword>
<evidence type="ECO:0000256" key="6">
    <source>
        <dbReference type="ARBA" id="ARBA00022989"/>
    </source>
</evidence>
<sequence>MDAMEQITTFGVTDYVVFAFMLGVSAAIGIYYRLTGGQQKTTQEYLLGDKNLPILPVAFSLMASFMSAITLLGVSMENYTYGTQFVIINISYGFGTPIAVYCFLPVFFKLQATSAYEYLQLRFGLATRLVCSIAFSIQMILYMGIVLYAPALALSAVTSLSLLAAILSMGIVCTFYSTIGGMKAVITTDVFQSLLMFAAVFSIIIKAAIDLGGLGEIWKIAEEGGRIEFFDFNPDPRVRHTFWSLTIGGMFTFLSLYACNQAQVQRLLTLRNLKASQRALWLNWPILSCLSFSTSFAGLAIYSRFYKCDPVAEKKISSPDQLMPLFVVETMGLIPGLSGLFVAGLFSGSLSTVSSALNSLAAVSLEDYIKPLFFSFKRRPLSEKASTILSKCLVLSYGMLCLAFAFLAQSFGGVLQASLTIFGVVGGPLLGVFTLGMFIPIANQMGAVIGLVVSVMISLWIGFGGPKPPLPRLPVSTEGCLIDPNSTEVSSFTTILPTNTTASVEEDYFILYELSYLWYVVIAFVITVVLGTLVSVLAHNRCGEWSRNNQDPDLFCPFVAEWKRKSLRRKDNYTDGEVTLYELPVSCNGILKHKEGNQE</sequence>
<feature type="transmembrane region" description="Helical" evidence="14">
    <location>
        <begin position="280"/>
        <end position="302"/>
    </location>
</feature>
<protein>
    <recommendedName>
        <fullName evidence="17">Sodium-dependent multivitamin transporter</fullName>
    </recommendedName>
</protein>
<dbReference type="InterPro" id="IPR051163">
    <property type="entry name" value="Sodium:Solute_Symporter_SSF"/>
</dbReference>
<proteinExistence type="inferred from homology"/>
<dbReference type="PROSITE" id="PS50283">
    <property type="entry name" value="NA_SOLUT_SYMP_3"/>
    <property type="match status" value="1"/>
</dbReference>
<dbReference type="Gene3D" id="1.20.1730.10">
    <property type="entry name" value="Sodium/glucose cotransporter"/>
    <property type="match status" value="1"/>
</dbReference>
<evidence type="ECO:0000256" key="14">
    <source>
        <dbReference type="SAM" id="Phobius"/>
    </source>
</evidence>
<evidence type="ECO:0000256" key="12">
    <source>
        <dbReference type="ARBA" id="ARBA00036099"/>
    </source>
</evidence>
<evidence type="ECO:0000256" key="4">
    <source>
        <dbReference type="ARBA" id="ARBA00022475"/>
    </source>
</evidence>
<evidence type="ECO:0000256" key="9">
    <source>
        <dbReference type="ARBA" id="ARBA00023136"/>
    </source>
</evidence>
<feature type="transmembrane region" description="Helical" evidence="14">
    <location>
        <begin position="86"/>
        <end position="108"/>
    </location>
</feature>
<dbReference type="PANTHER" id="PTHR42985">
    <property type="entry name" value="SODIUM-COUPLED MONOCARBOXYLATE TRANSPORTER"/>
    <property type="match status" value="1"/>
</dbReference>
<keyword evidence="5 14" id="KW-0812">Transmembrane</keyword>
<evidence type="ECO:0000256" key="2">
    <source>
        <dbReference type="ARBA" id="ARBA00006434"/>
    </source>
</evidence>
<reference evidence="15" key="2">
    <citation type="submission" date="2017-10" db="EMBL/GenBank/DDBJ databases">
        <title>Ladona fulva Genome sequencing and assembly.</title>
        <authorList>
            <person name="Murali S."/>
            <person name="Richards S."/>
            <person name="Bandaranaike D."/>
            <person name="Bellair M."/>
            <person name="Blankenburg K."/>
            <person name="Chao H."/>
            <person name="Dinh H."/>
            <person name="Doddapaneni H."/>
            <person name="Dugan-Rocha S."/>
            <person name="Elkadiri S."/>
            <person name="Gnanaolivu R."/>
            <person name="Hernandez B."/>
            <person name="Skinner E."/>
            <person name="Javaid M."/>
            <person name="Lee S."/>
            <person name="Li M."/>
            <person name="Ming W."/>
            <person name="Munidasa M."/>
            <person name="Muniz J."/>
            <person name="Nguyen L."/>
            <person name="Hughes D."/>
            <person name="Osuji N."/>
            <person name="Pu L.-L."/>
            <person name="Puazo M."/>
            <person name="Qu C."/>
            <person name="Quiroz J."/>
            <person name="Raj R."/>
            <person name="Weissenberger G."/>
            <person name="Xin Y."/>
            <person name="Zou X."/>
            <person name="Han Y."/>
            <person name="Worley K."/>
            <person name="Muzny D."/>
            <person name="Gibbs R."/>
        </authorList>
    </citation>
    <scope>NUCLEOTIDE SEQUENCE</scope>
    <source>
        <strain evidence="15">Sampled in the wild</strain>
    </source>
</reference>
<keyword evidence="4" id="KW-1003">Cell membrane</keyword>
<keyword evidence="3" id="KW-0813">Transport</keyword>
<keyword evidence="6 14" id="KW-1133">Transmembrane helix</keyword>
<keyword evidence="9 14" id="KW-0472">Membrane</keyword>
<dbReference type="Pfam" id="PF00474">
    <property type="entry name" value="SSF"/>
    <property type="match status" value="1"/>
</dbReference>
<evidence type="ECO:0008006" key="17">
    <source>
        <dbReference type="Google" id="ProtNLM"/>
    </source>
</evidence>
<feature type="transmembrane region" description="Helical" evidence="14">
    <location>
        <begin position="516"/>
        <end position="538"/>
    </location>
</feature>
<feature type="transmembrane region" description="Helical" evidence="14">
    <location>
        <begin position="414"/>
        <end position="438"/>
    </location>
</feature>